<evidence type="ECO:0000313" key="2">
    <source>
        <dbReference type="EMBL" id="CAL1383775.1"/>
    </source>
</evidence>
<protein>
    <submittedName>
        <fullName evidence="2">Uncharacterized protein</fullName>
    </submittedName>
</protein>
<reference evidence="2 3" key="1">
    <citation type="submission" date="2024-04" db="EMBL/GenBank/DDBJ databases">
        <authorList>
            <person name="Fracassetti M."/>
        </authorList>
    </citation>
    <scope>NUCLEOTIDE SEQUENCE [LARGE SCALE GENOMIC DNA]</scope>
</reference>
<name>A0AAV2ECZ9_9ROSI</name>
<dbReference type="AlphaFoldDB" id="A0AAV2ECZ9"/>
<gene>
    <name evidence="2" type="ORF">LTRI10_LOCUS25026</name>
</gene>
<evidence type="ECO:0000313" key="3">
    <source>
        <dbReference type="Proteomes" id="UP001497516"/>
    </source>
</evidence>
<proteinExistence type="predicted"/>
<feature type="compositionally biased region" description="Basic and acidic residues" evidence="1">
    <location>
        <begin position="76"/>
        <end position="89"/>
    </location>
</feature>
<sequence length="124" mass="13516">MEFSLPKAELGAKISSQEARRRKLILDDSEDESPLPQLPPKGIEESVDGRKKGKRLVKKGLISEGMGKASARKSSMRKEKGSSSARPEKAAGSPMKQRKAKGRKNQALAHLPKGKGGWLGRWAL</sequence>
<dbReference type="Proteomes" id="UP001497516">
    <property type="component" value="Chromosome 4"/>
</dbReference>
<accession>A0AAV2ECZ9</accession>
<feature type="compositionally biased region" description="Gly residues" evidence="1">
    <location>
        <begin position="114"/>
        <end position="124"/>
    </location>
</feature>
<evidence type="ECO:0000256" key="1">
    <source>
        <dbReference type="SAM" id="MobiDB-lite"/>
    </source>
</evidence>
<organism evidence="2 3">
    <name type="scientific">Linum trigynum</name>
    <dbReference type="NCBI Taxonomy" id="586398"/>
    <lineage>
        <taxon>Eukaryota</taxon>
        <taxon>Viridiplantae</taxon>
        <taxon>Streptophyta</taxon>
        <taxon>Embryophyta</taxon>
        <taxon>Tracheophyta</taxon>
        <taxon>Spermatophyta</taxon>
        <taxon>Magnoliopsida</taxon>
        <taxon>eudicotyledons</taxon>
        <taxon>Gunneridae</taxon>
        <taxon>Pentapetalae</taxon>
        <taxon>rosids</taxon>
        <taxon>fabids</taxon>
        <taxon>Malpighiales</taxon>
        <taxon>Linaceae</taxon>
        <taxon>Linum</taxon>
    </lineage>
</organism>
<keyword evidence="3" id="KW-1185">Reference proteome</keyword>
<feature type="region of interest" description="Disordered" evidence="1">
    <location>
        <begin position="1"/>
        <end position="124"/>
    </location>
</feature>
<dbReference type="EMBL" id="OZ034817">
    <property type="protein sequence ID" value="CAL1383775.1"/>
    <property type="molecule type" value="Genomic_DNA"/>
</dbReference>